<reference evidence="3 4" key="1">
    <citation type="submission" date="2023-07" db="EMBL/GenBank/DDBJ databases">
        <title>Genomic Encyclopedia of Type Strains, Phase IV (KMG-IV): sequencing the most valuable type-strain genomes for metagenomic binning, comparative biology and taxonomic classification.</title>
        <authorList>
            <person name="Goeker M."/>
        </authorList>
    </citation>
    <scope>NUCLEOTIDE SEQUENCE [LARGE SCALE GENOMIC DNA]</scope>
    <source>
        <strain evidence="3 4">DSM 16784</strain>
    </source>
</reference>
<sequence>MHKALVCCRAGMGSSMMLKIKVDQVIKENNFDIETEHGNLDSLNGFTGDLVVTMDDLAKELQGRDYYALGVLNIMNKGEIKEKLEGFLEAVEK</sequence>
<dbReference type="Gene3D" id="3.40.50.2300">
    <property type="match status" value="1"/>
</dbReference>
<evidence type="ECO:0000259" key="2">
    <source>
        <dbReference type="PROSITE" id="PS51099"/>
    </source>
</evidence>
<dbReference type="PROSITE" id="PS51099">
    <property type="entry name" value="PTS_EIIB_TYPE_2"/>
    <property type="match status" value="1"/>
</dbReference>
<dbReference type="InterPro" id="IPR003501">
    <property type="entry name" value="PTS_EIIB_2/3"/>
</dbReference>
<dbReference type="InterPro" id="IPR036095">
    <property type="entry name" value="PTS_EIIB-like_sf"/>
</dbReference>
<accession>A0ABU0E4N2</accession>
<dbReference type="SUPFAM" id="SSF52794">
    <property type="entry name" value="PTS system IIB component-like"/>
    <property type="match status" value="1"/>
</dbReference>
<proteinExistence type="predicted"/>
<keyword evidence="1" id="KW-0808">Transferase</keyword>
<name>A0ABU0E4N2_9FIRM</name>
<comment type="caution">
    <text evidence="3">The sequence shown here is derived from an EMBL/GenBank/DDBJ whole genome shotgun (WGS) entry which is preliminary data.</text>
</comment>
<dbReference type="InterPro" id="IPR013011">
    <property type="entry name" value="PTS_EIIB_2"/>
</dbReference>
<organism evidence="3 4">
    <name type="scientific">Breznakia pachnodae</name>
    <dbReference type="NCBI Taxonomy" id="265178"/>
    <lineage>
        <taxon>Bacteria</taxon>
        <taxon>Bacillati</taxon>
        <taxon>Bacillota</taxon>
        <taxon>Erysipelotrichia</taxon>
        <taxon>Erysipelotrichales</taxon>
        <taxon>Erysipelotrichaceae</taxon>
        <taxon>Breznakia</taxon>
    </lineage>
</organism>
<dbReference type="Pfam" id="PF02302">
    <property type="entry name" value="PTS_IIB"/>
    <property type="match status" value="1"/>
</dbReference>
<feature type="domain" description="PTS EIIB type-2" evidence="2">
    <location>
        <begin position="2"/>
        <end position="92"/>
    </location>
</feature>
<dbReference type="Proteomes" id="UP001230220">
    <property type="component" value="Unassembled WGS sequence"/>
</dbReference>
<gene>
    <name evidence="3" type="ORF">J2S15_002434</name>
</gene>
<evidence type="ECO:0000313" key="4">
    <source>
        <dbReference type="Proteomes" id="UP001230220"/>
    </source>
</evidence>
<dbReference type="CDD" id="cd05563">
    <property type="entry name" value="PTS_IIB_ascorbate"/>
    <property type="match status" value="1"/>
</dbReference>
<keyword evidence="4" id="KW-1185">Reference proteome</keyword>
<evidence type="ECO:0000256" key="1">
    <source>
        <dbReference type="ARBA" id="ARBA00022679"/>
    </source>
</evidence>
<dbReference type="RefSeq" id="WP_307408617.1">
    <property type="nucleotide sequence ID" value="NZ_JAUSUR010000004.1"/>
</dbReference>
<evidence type="ECO:0000313" key="3">
    <source>
        <dbReference type="EMBL" id="MDQ0361684.1"/>
    </source>
</evidence>
<protein>
    <submittedName>
        <fullName evidence="3">PTS system ascorbate-specific IIB component</fullName>
    </submittedName>
</protein>
<dbReference type="EMBL" id="JAUSUR010000004">
    <property type="protein sequence ID" value="MDQ0361684.1"/>
    <property type="molecule type" value="Genomic_DNA"/>
</dbReference>